<dbReference type="Proteomes" id="UP001059836">
    <property type="component" value="Chromosome"/>
</dbReference>
<proteinExistence type="predicted"/>
<gene>
    <name evidence="1" type="ORF">GII31_17410</name>
</gene>
<keyword evidence="2" id="KW-1185">Reference proteome</keyword>
<sequence length="79" mass="8307">MEEIREVLRLGSAMGLPAPGLPTIAAHAGVDRKAVRRYVAAARAAELISSVVAGVRPVRPDGHGQARESLVPLIDQITT</sequence>
<evidence type="ECO:0000313" key="1">
    <source>
        <dbReference type="EMBL" id="QHN36393.1"/>
    </source>
</evidence>
<accession>A0ABX6IKF5</accession>
<evidence type="ECO:0000313" key="2">
    <source>
        <dbReference type="Proteomes" id="UP001059836"/>
    </source>
</evidence>
<protein>
    <submittedName>
        <fullName evidence="1">Uncharacterized protein</fullName>
    </submittedName>
</protein>
<reference evidence="1" key="1">
    <citation type="journal article" date="2021" name="Nat. Microbiol.">
        <title>Cocultivation of an ultrasmall environmental parasitic bacterium with lytic ability against bacteria associated with wastewater foams.</title>
        <authorList>
            <person name="Batinovic S."/>
            <person name="Rose J.J.A."/>
            <person name="Ratcliffe J."/>
            <person name="Seviour R.J."/>
            <person name="Petrovski S."/>
        </authorList>
    </citation>
    <scope>NUCLEOTIDE SEQUENCE</scope>
    <source>
        <strain evidence="1">CON9</strain>
    </source>
</reference>
<organism evidence="1 2">
    <name type="scientific">Gordonia pseudamarae</name>
    <dbReference type="NCBI Taxonomy" id="2831662"/>
    <lineage>
        <taxon>Bacteria</taxon>
        <taxon>Bacillati</taxon>
        <taxon>Actinomycetota</taxon>
        <taxon>Actinomycetes</taxon>
        <taxon>Mycobacteriales</taxon>
        <taxon>Gordoniaceae</taxon>
        <taxon>Gordonia</taxon>
    </lineage>
</organism>
<dbReference type="RefSeq" id="WP_213250920.1">
    <property type="nucleotide sequence ID" value="NZ_CP045806.1"/>
</dbReference>
<name>A0ABX6IKF5_9ACTN</name>
<dbReference type="EMBL" id="CP045809">
    <property type="protein sequence ID" value="QHN36393.1"/>
    <property type="molecule type" value="Genomic_DNA"/>
</dbReference>